<dbReference type="Gene3D" id="3.50.50.60">
    <property type="entry name" value="FAD/NAD(P)-binding domain"/>
    <property type="match status" value="2"/>
</dbReference>
<dbReference type="RefSeq" id="WP_260220729.1">
    <property type="nucleotide sequence ID" value="NZ_JAJAGO010000013.1"/>
</dbReference>
<sequence length="478" mass="49889">MARIAVIGAGMGAMAAAARLAVAGNRVAVYERAETYGGGVRRYERDGFAFDTGPGLLRLPAVYRDLFVKTGREPLERCVELTQTDPAARHHFADGTSVTLPSTSRAGVIAALDTALGPGSGVRWSELVARARTVWEATRRPLLEEPLQPGHEALEHDPYPALRRRGLLRRRTPELAGIAADELRDARLAALLESCAGAYGFLPGQAPASAAVLPYLEETFGTWYVRGGMRELATAVYQRCLARRVEFHFGTAAERPLVRGGRAVGVELSGGGMVEADAVVWGGGPAIPGTEGTGAGTELTGTAGASARFTVLLALRGARPADTVHRTVVHGADRRVTVLRPDDPALRPDEEHETAVLSVVLPATATAAAVAEPERLADELLAAVDAAGLGLGARVLWRVPRTPRDNETETGTPGGLVPTPALAGSRGAYLRAPNQASTAGLYRVGGWSHPGGGLAHAGMSGALAAGLFVGGADWRGSQ</sequence>
<dbReference type="InterPro" id="IPR002937">
    <property type="entry name" value="Amino_oxidase"/>
</dbReference>
<proteinExistence type="predicted"/>
<name>A0ABT2JZM3_9ACTN</name>
<organism evidence="2 3">
    <name type="scientific">Streptomyces gossypii</name>
    <dbReference type="NCBI Taxonomy" id="2883101"/>
    <lineage>
        <taxon>Bacteria</taxon>
        <taxon>Bacillati</taxon>
        <taxon>Actinomycetota</taxon>
        <taxon>Actinomycetes</taxon>
        <taxon>Kitasatosporales</taxon>
        <taxon>Streptomycetaceae</taxon>
        <taxon>Streptomyces</taxon>
    </lineage>
</organism>
<dbReference type="InterPro" id="IPR036188">
    <property type="entry name" value="FAD/NAD-bd_sf"/>
</dbReference>
<dbReference type="Proteomes" id="UP001156389">
    <property type="component" value="Unassembled WGS sequence"/>
</dbReference>
<evidence type="ECO:0000313" key="3">
    <source>
        <dbReference type="Proteomes" id="UP001156389"/>
    </source>
</evidence>
<keyword evidence="3" id="KW-1185">Reference proteome</keyword>
<comment type="caution">
    <text evidence="2">The sequence shown here is derived from an EMBL/GenBank/DDBJ whole genome shotgun (WGS) entry which is preliminary data.</text>
</comment>
<dbReference type="EMBL" id="JAJAGO010000013">
    <property type="protein sequence ID" value="MCT2593367.1"/>
    <property type="molecule type" value="Genomic_DNA"/>
</dbReference>
<dbReference type="PANTHER" id="PTHR43734">
    <property type="entry name" value="PHYTOENE DESATURASE"/>
    <property type="match status" value="1"/>
</dbReference>
<feature type="domain" description="Amine oxidase" evidence="1">
    <location>
        <begin position="14"/>
        <end position="280"/>
    </location>
</feature>
<dbReference type="SUPFAM" id="SSF51905">
    <property type="entry name" value="FAD/NAD(P)-binding domain"/>
    <property type="match status" value="1"/>
</dbReference>
<dbReference type="PANTHER" id="PTHR43734:SF1">
    <property type="entry name" value="PHYTOENE DESATURASE"/>
    <property type="match status" value="1"/>
</dbReference>
<protein>
    <submittedName>
        <fullName evidence="2">NAD(P)/FAD-dependent oxidoreductase</fullName>
    </submittedName>
</protein>
<dbReference type="Pfam" id="PF01593">
    <property type="entry name" value="Amino_oxidase"/>
    <property type="match status" value="1"/>
</dbReference>
<accession>A0ABT2JZM3</accession>
<evidence type="ECO:0000259" key="1">
    <source>
        <dbReference type="Pfam" id="PF01593"/>
    </source>
</evidence>
<reference evidence="2 3" key="1">
    <citation type="submission" date="2021-10" db="EMBL/GenBank/DDBJ databases">
        <title>Streptomyces gossypii sp. nov., isolated from soil collected from cotton field.</title>
        <authorList>
            <person name="Ge X."/>
            <person name="Chen X."/>
            <person name="Liu W."/>
        </authorList>
    </citation>
    <scope>NUCLEOTIDE SEQUENCE [LARGE SCALE GENOMIC DNA]</scope>
    <source>
        <strain evidence="2 3">N2-109</strain>
    </source>
</reference>
<evidence type="ECO:0000313" key="2">
    <source>
        <dbReference type="EMBL" id="MCT2593367.1"/>
    </source>
</evidence>
<gene>
    <name evidence="2" type="ORF">LHJ74_26255</name>
</gene>